<evidence type="ECO:0000313" key="2">
    <source>
        <dbReference type="EMBL" id="SMH64983.1"/>
    </source>
</evidence>
<dbReference type="EMBL" id="CCCS020000045">
    <property type="protein sequence ID" value="CDQ11046.1"/>
    <property type="molecule type" value="Genomic_DNA"/>
</dbReference>
<keyword evidence="3" id="KW-1185">Reference proteome</keyword>
<reference evidence="1" key="1">
    <citation type="submission" date="2014-03" db="EMBL/GenBank/DDBJ databases">
        <authorList>
            <person name="Genoscope - CEA"/>
        </authorList>
    </citation>
    <scope>NUCLEOTIDE SEQUENCE [LARGE SCALE GENOMIC DNA]</scope>
    <source>
        <strain evidence="1">CF27</strain>
    </source>
</reference>
<accession>A0A060URY0</accession>
<dbReference type="EMBL" id="LT841305">
    <property type="protein sequence ID" value="SMH64983.1"/>
    <property type="molecule type" value="Genomic_DNA"/>
</dbReference>
<reference evidence="2 3" key="3">
    <citation type="submission" date="2017-03" db="EMBL/GenBank/DDBJ databases">
        <authorList>
            <person name="Regsiter A."/>
            <person name="William W."/>
        </authorList>
    </citation>
    <scope>NUCLEOTIDE SEQUENCE [LARGE SCALE GENOMIC DNA]</scope>
    <source>
        <strain evidence="2">PRJEB5721</strain>
    </source>
</reference>
<organism evidence="1">
    <name type="scientific">Acidithiobacillus ferrivorans</name>
    <dbReference type="NCBI Taxonomy" id="160808"/>
    <lineage>
        <taxon>Bacteria</taxon>
        <taxon>Pseudomonadati</taxon>
        <taxon>Pseudomonadota</taxon>
        <taxon>Acidithiobacillia</taxon>
        <taxon>Acidithiobacillales</taxon>
        <taxon>Acidithiobacillaceae</taxon>
        <taxon>Acidithiobacillus</taxon>
    </lineage>
</organism>
<dbReference type="AlphaFoldDB" id="A0A060URY0"/>
<evidence type="ECO:0000313" key="1">
    <source>
        <dbReference type="EMBL" id="CDQ11046.1"/>
    </source>
</evidence>
<reference evidence="1" key="2">
    <citation type="submission" date="2014-07" db="EMBL/GenBank/DDBJ databases">
        <title>Initial genome analysis of the psychrotolerant acidophile Acidithiobacillus ferrivorans CF27: insights into iron and sulfur oxidation pathways and into biofilm formation.</title>
        <authorList>
            <person name="Talla E."/>
            <person name="Hedrich S."/>
            <person name="Mangenot S."/>
            <person name="Ji B."/>
            <person name="Johnson D.B."/>
            <person name="Barbe V."/>
            <person name="Bonnefoy V."/>
        </authorList>
    </citation>
    <scope>NUCLEOTIDE SEQUENCE [LARGE SCALE GENOMIC DNA]</scope>
    <source>
        <strain evidence="1">CF27</strain>
    </source>
</reference>
<gene>
    <name evidence="2" type="ORF">AFERRI_11017</name>
    <name evidence="1" type="ORF">AFERRI_50011</name>
</gene>
<name>A0A060URY0_9PROT</name>
<protein>
    <submittedName>
        <fullName evidence="1">Uncharacterized protein</fullName>
    </submittedName>
</protein>
<proteinExistence type="predicted"/>
<sequence>MKYLPFVCLYVFRQYTTYNFSRIKKWYPHLNRERSMLACGRGLFSYCFRLRGILSRPCVRKKKLHLCI</sequence>
<dbReference type="Proteomes" id="UP000193925">
    <property type="component" value="Chromosome AFERRI"/>
</dbReference>
<evidence type="ECO:0000313" key="3">
    <source>
        <dbReference type="Proteomes" id="UP000193925"/>
    </source>
</evidence>